<feature type="compositionally biased region" description="Acidic residues" evidence="1">
    <location>
        <begin position="27"/>
        <end position="36"/>
    </location>
</feature>
<evidence type="ECO:0000313" key="4">
    <source>
        <dbReference type="Proteomes" id="UP000288168"/>
    </source>
</evidence>
<accession>A0A428NUJ9</accession>
<keyword evidence="2" id="KW-0812">Transmembrane</keyword>
<evidence type="ECO:0000313" key="3">
    <source>
        <dbReference type="EMBL" id="RSL44435.1"/>
    </source>
</evidence>
<protein>
    <submittedName>
        <fullName evidence="3">Uncharacterized protein</fullName>
    </submittedName>
</protein>
<dbReference type="AlphaFoldDB" id="A0A428NUJ9"/>
<sequence>MPPILRPRFRASDEGQNATPDSHSADDDTCLPDDPDPAQHSAPVDHIAPDTSVISDGNEPRDSDDLVRVPHPQSGFRVIRFTVGLVNQGASSPLDSQPIELCFHSDFEASARRPLSLHFNDTYLISYERPPPLTAPPPPGVIIDLGRVDALPDDPEFLVLVEEQIHRELEESIQRHQQQERQRVMSRMGHKLNRVLLLIQERWGLTIVVLFILLSAMILSSLAPARTKPDPLESHVSIQTMPITQNMTKIALDTTKLCPIILFNAFVYPTIGDAPDTAPLSPHQTLHTSWNITTHLVQRFLLDHFYEQEFKRYWASADSLDAQMRLSSSELWELDSGLRWDDISGTWQRGSEMRHHVSSLWFSLADNLFYFWVKDAIVDISVCCFTNEIGVARLNITVQDEMFLWEMGNKTSTGMRVPRSELPTQLPKTIQFILDTWRKTLANPKALSSSCKVLQDCKEPPPPSAPLTQVVHPVCLLTTSNASQKDKLESLEAWAVSSRDRNLTLEKSREAEYFWPNQTEYPHLFDQIMWLAQLKDAMEHILETARLVADEIPEETFITRVRGWYQGKEGKSRAKERMDDLEQMLRVDMRRQLHDLIVGLEAVGDICHQREILSTSINDLDLVSNWIIDEDETGVLLRKLLHPKEQAKEFRVLSAELTRRQQKLLKYQATWENMGKEEADQGRNGTENQEADLGRHDTENEGGIQTYS</sequence>
<keyword evidence="2" id="KW-1133">Transmembrane helix</keyword>
<dbReference type="OrthoDB" id="4843603at2759"/>
<comment type="caution">
    <text evidence="3">The sequence shown here is derived from an EMBL/GenBank/DDBJ whole genome shotgun (WGS) entry which is preliminary data.</text>
</comment>
<proteinExistence type="predicted"/>
<evidence type="ECO:0000256" key="2">
    <source>
        <dbReference type="SAM" id="Phobius"/>
    </source>
</evidence>
<feature type="compositionally biased region" description="Basic and acidic residues" evidence="1">
    <location>
        <begin position="58"/>
        <end position="68"/>
    </location>
</feature>
<gene>
    <name evidence="3" type="ORF">CEP54_014682</name>
</gene>
<reference evidence="3 4" key="1">
    <citation type="submission" date="2017-06" db="EMBL/GenBank/DDBJ databases">
        <title>Comparative genomic analysis of Ambrosia Fusariam Clade fungi.</title>
        <authorList>
            <person name="Stajich J.E."/>
            <person name="Carrillo J."/>
            <person name="Kijimoto T."/>
            <person name="Eskalen A."/>
            <person name="O'Donnell K."/>
            <person name="Kasson M."/>
        </authorList>
    </citation>
    <scope>NUCLEOTIDE SEQUENCE [LARGE SCALE GENOMIC DNA]</scope>
    <source>
        <strain evidence="3 4">NRRL62584</strain>
    </source>
</reference>
<name>A0A428NUJ9_9HYPO</name>
<feature type="region of interest" description="Disordered" evidence="1">
    <location>
        <begin position="675"/>
        <end position="708"/>
    </location>
</feature>
<keyword evidence="2" id="KW-0472">Membrane</keyword>
<feature type="region of interest" description="Disordered" evidence="1">
    <location>
        <begin position="1"/>
        <end position="69"/>
    </location>
</feature>
<keyword evidence="4" id="KW-1185">Reference proteome</keyword>
<feature type="transmembrane region" description="Helical" evidence="2">
    <location>
        <begin position="203"/>
        <end position="223"/>
    </location>
</feature>
<organism evidence="3 4">
    <name type="scientific">Fusarium duplospermum</name>
    <dbReference type="NCBI Taxonomy" id="1325734"/>
    <lineage>
        <taxon>Eukaryota</taxon>
        <taxon>Fungi</taxon>
        <taxon>Dikarya</taxon>
        <taxon>Ascomycota</taxon>
        <taxon>Pezizomycotina</taxon>
        <taxon>Sordariomycetes</taxon>
        <taxon>Hypocreomycetidae</taxon>
        <taxon>Hypocreales</taxon>
        <taxon>Nectriaceae</taxon>
        <taxon>Fusarium</taxon>
        <taxon>Fusarium solani species complex</taxon>
    </lineage>
</organism>
<dbReference type="Proteomes" id="UP000288168">
    <property type="component" value="Unassembled WGS sequence"/>
</dbReference>
<dbReference type="EMBL" id="NKCI01000291">
    <property type="protein sequence ID" value="RSL44435.1"/>
    <property type="molecule type" value="Genomic_DNA"/>
</dbReference>
<evidence type="ECO:0000256" key="1">
    <source>
        <dbReference type="SAM" id="MobiDB-lite"/>
    </source>
</evidence>